<feature type="transmembrane region" description="Helical" evidence="6">
    <location>
        <begin position="370"/>
        <end position="387"/>
    </location>
</feature>
<gene>
    <name evidence="7" type="ORF">SUNI508_03665</name>
</gene>
<feature type="transmembrane region" description="Helical" evidence="6">
    <location>
        <begin position="148"/>
        <end position="170"/>
    </location>
</feature>
<keyword evidence="3 6" id="KW-1133">Transmembrane helix</keyword>
<dbReference type="InterPro" id="IPR036259">
    <property type="entry name" value="MFS_trans_sf"/>
</dbReference>
<proteinExistence type="predicted"/>
<feature type="transmembrane region" description="Helical" evidence="6">
    <location>
        <begin position="207"/>
        <end position="226"/>
    </location>
</feature>
<dbReference type="PANTHER" id="PTHR23507:SF1">
    <property type="entry name" value="FI18259P1-RELATED"/>
    <property type="match status" value="1"/>
</dbReference>
<comment type="caution">
    <text evidence="7">The sequence shown here is derived from an EMBL/GenBank/DDBJ whole genome shotgun (WGS) entry which is preliminary data.</text>
</comment>
<keyword evidence="2 6" id="KW-0812">Transmembrane</keyword>
<dbReference type="EMBL" id="JARVKF010000046">
    <property type="protein sequence ID" value="KAK9424177.1"/>
    <property type="molecule type" value="Genomic_DNA"/>
</dbReference>
<sequence>MEQEPFIQEDNRPGSDSPRSPPTGRINSLQHDRGNYNRSLLSCIFVLKFCIQFSSALFELPMVRLIEQIVCQNRLHIDVNSEEEQLCKVALVQDKVVSIIGYKSTLDALPCKNYKTGSSEHSLILTVSIAVLMAMIYGSISNSKGRRFIIRLSLIGQILALFWIILVGNFSDAISWQNRTPLLSLMHASDGIAGLLAYPISSALMQYQLWTPFGLAVLIFILRYAVLSYMPESSPYFDQNATESDIILNTYEARRWEDREGDQSSLVSPKSPTTDAGRWLGSSFTAMRSSSLWSFFEHRGLNAIFGCFIGKRIAFSSEGFISQYASEILHKNISQTYWLRTFNYIGMLIVLGAILPLLSRCLTNQTNDLVVVRGSLVDLMVGFTILWRGRSLVALNTANLATGIVRWTPARQLLDPDKSSKSIDNIMQGTKANPDIIAASLLH</sequence>
<protein>
    <submittedName>
        <fullName evidence="7">Major facilitator superfamily (MFS) profile domain-containing protein</fullName>
    </submittedName>
</protein>
<accession>A0ABR2VBB2</accession>
<evidence type="ECO:0000313" key="8">
    <source>
        <dbReference type="Proteomes" id="UP001408356"/>
    </source>
</evidence>
<evidence type="ECO:0000256" key="5">
    <source>
        <dbReference type="SAM" id="MobiDB-lite"/>
    </source>
</evidence>
<feature type="region of interest" description="Disordered" evidence="5">
    <location>
        <begin position="1"/>
        <end position="31"/>
    </location>
</feature>
<feature type="transmembrane region" description="Helical" evidence="6">
    <location>
        <begin position="122"/>
        <end position="142"/>
    </location>
</feature>
<feature type="transmembrane region" description="Helical" evidence="6">
    <location>
        <begin position="337"/>
        <end position="358"/>
    </location>
</feature>
<dbReference type="SUPFAM" id="SSF103473">
    <property type="entry name" value="MFS general substrate transporter"/>
    <property type="match status" value="1"/>
</dbReference>
<name>A0ABR2VBB2_9PEZI</name>
<dbReference type="PANTHER" id="PTHR23507">
    <property type="entry name" value="ZGC:174356"/>
    <property type="match status" value="1"/>
</dbReference>
<evidence type="ECO:0000313" key="7">
    <source>
        <dbReference type="EMBL" id="KAK9424177.1"/>
    </source>
</evidence>
<comment type="subcellular location">
    <subcellularLocation>
        <location evidence="1">Membrane</location>
        <topology evidence="1">Multi-pass membrane protein</topology>
    </subcellularLocation>
</comment>
<dbReference type="Gene3D" id="1.20.1250.20">
    <property type="entry name" value="MFS general substrate transporter like domains"/>
    <property type="match status" value="1"/>
</dbReference>
<keyword evidence="4 6" id="KW-0472">Membrane</keyword>
<dbReference type="Proteomes" id="UP001408356">
    <property type="component" value="Unassembled WGS sequence"/>
</dbReference>
<evidence type="ECO:0000256" key="1">
    <source>
        <dbReference type="ARBA" id="ARBA00004141"/>
    </source>
</evidence>
<reference evidence="7 8" key="1">
    <citation type="journal article" date="2024" name="J. Plant Pathol.">
        <title>Sequence and assembly of the genome of Seiridium unicorne, isolate CBS 538.82, causal agent of cypress canker disease.</title>
        <authorList>
            <person name="Scali E."/>
            <person name="Rocca G.D."/>
            <person name="Danti R."/>
            <person name="Garbelotto M."/>
            <person name="Barberini S."/>
            <person name="Baroncelli R."/>
            <person name="Emiliani G."/>
        </authorList>
    </citation>
    <scope>NUCLEOTIDE SEQUENCE [LARGE SCALE GENOMIC DNA]</scope>
    <source>
        <strain evidence="7 8">BM-138-508</strain>
    </source>
</reference>
<evidence type="ECO:0000256" key="3">
    <source>
        <dbReference type="ARBA" id="ARBA00022989"/>
    </source>
</evidence>
<organism evidence="7 8">
    <name type="scientific">Seiridium unicorne</name>
    <dbReference type="NCBI Taxonomy" id="138068"/>
    <lineage>
        <taxon>Eukaryota</taxon>
        <taxon>Fungi</taxon>
        <taxon>Dikarya</taxon>
        <taxon>Ascomycota</taxon>
        <taxon>Pezizomycotina</taxon>
        <taxon>Sordariomycetes</taxon>
        <taxon>Xylariomycetidae</taxon>
        <taxon>Amphisphaeriales</taxon>
        <taxon>Sporocadaceae</taxon>
        <taxon>Seiridium</taxon>
    </lineage>
</organism>
<evidence type="ECO:0000256" key="2">
    <source>
        <dbReference type="ARBA" id="ARBA00022692"/>
    </source>
</evidence>
<evidence type="ECO:0000256" key="4">
    <source>
        <dbReference type="ARBA" id="ARBA00023136"/>
    </source>
</evidence>
<evidence type="ECO:0000256" key="6">
    <source>
        <dbReference type="SAM" id="Phobius"/>
    </source>
</evidence>
<keyword evidence="8" id="KW-1185">Reference proteome</keyword>